<feature type="compositionally biased region" description="Basic residues" evidence="1">
    <location>
        <begin position="69"/>
        <end position="83"/>
    </location>
</feature>
<evidence type="ECO:0000313" key="2">
    <source>
        <dbReference type="EMBL" id="RPB00082.1"/>
    </source>
</evidence>
<dbReference type="Proteomes" id="UP000276215">
    <property type="component" value="Unassembled WGS sequence"/>
</dbReference>
<evidence type="ECO:0000313" key="3">
    <source>
        <dbReference type="Proteomes" id="UP000276215"/>
    </source>
</evidence>
<dbReference type="AlphaFoldDB" id="A0A3N4JTE2"/>
<sequence length="91" mass="10711">MLLAFFSFVFFFFFFFSSLSLPNVRIIAYVPFRVFGFSKIWEIVKTCVGLFVTVWGDAAEFKVKEKRRKGKRKGKERKRKSVRGLKEVVVS</sequence>
<proteinExistence type="predicted"/>
<accession>A0A3N4JTE2</accession>
<dbReference type="EMBL" id="ML120383">
    <property type="protein sequence ID" value="RPB00082.1"/>
    <property type="molecule type" value="Genomic_DNA"/>
</dbReference>
<name>A0A3N4JTE2_9PEZI</name>
<keyword evidence="3" id="KW-1185">Reference proteome</keyword>
<evidence type="ECO:0000256" key="1">
    <source>
        <dbReference type="SAM" id="MobiDB-lite"/>
    </source>
</evidence>
<protein>
    <submittedName>
        <fullName evidence="2">Uncharacterized protein</fullName>
    </submittedName>
</protein>
<feature type="region of interest" description="Disordered" evidence="1">
    <location>
        <begin position="69"/>
        <end position="91"/>
    </location>
</feature>
<organism evidence="2 3">
    <name type="scientific">Choiromyces venosus 120613-1</name>
    <dbReference type="NCBI Taxonomy" id="1336337"/>
    <lineage>
        <taxon>Eukaryota</taxon>
        <taxon>Fungi</taxon>
        <taxon>Dikarya</taxon>
        <taxon>Ascomycota</taxon>
        <taxon>Pezizomycotina</taxon>
        <taxon>Pezizomycetes</taxon>
        <taxon>Pezizales</taxon>
        <taxon>Tuberaceae</taxon>
        <taxon>Choiromyces</taxon>
    </lineage>
</organism>
<reference evidence="2 3" key="1">
    <citation type="journal article" date="2018" name="Nat. Ecol. Evol.">
        <title>Pezizomycetes genomes reveal the molecular basis of ectomycorrhizal truffle lifestyle.</title>
        <authorList>
            <person name="Murat C."/>
            <person name="Payen T."/>
            <person name="Noel B."/>
            <person name="Kuo A."/>
            <person name="Morin E."/>
            <person name="Chen J."/>
            <person name="Kohler A."/>
            <person name="Krizsan K."/>
            <person name="Balestrini R."/>
            <person name="Da Silva C."/>
            <person name="Montanini B."/>
            <person name="Hainaut M."/>
            <person name="Levati E."/>
            <person name="Barry K.W."/>
            <person name="Belfiori B."/>
            <person name="Cichocki N."/>
            <person name="Clum A."/>
            <person name="Dockter R.B."/>
            <person name="Fauchery L."/>
            <person name="Guy J."/>
            <person name="Iotti M."/>
            <person name="Le Tacon F."/>
            <person name="Lindquist E.A."/>
            <person name="Lipzen A."/>
            <person name="Malagnac F."/>
            <person name="Mello A."/>
            <person name="Molinier V."/>
            <person name="Miyauchi S."/>
            <person name="Poulain J."/>
            <person name="Riccioni C."/>
            <person name="Rubini A."/>
            <person name="Sitrit Y."/>
            <person name="Splivallo R."/>
            <person name="Traeger S."/>
            <person name="Wang M."/>
            <person name="Zifcakova L."/>
            <person name="Wipf D."/>
            <person name="Zambonelli A."/>
            <person name="Paolocci F."/>
            <person name="Nowrousian M."/>
            <person name="Ottonello S."/>
            <person name="Baldrian P."/>
            <person name="Spatafora J.W."/>
            <person name="Henrissat B."/>
            <person name="Nagy L.G."/>
            <person name="Aury J.M."/>
            <person name="Wincker P."/>
            <person name="Grigoriev I.V."/>
            <person name="Bonfante P."/>
            <person name="Martin F.M."/>
        </authorList>
    </citation>
    <scope>NUCLEOTIDE SEQUENCE [LARGE SCALE GENOMIC DNA]</scope>
    <source>
        <strain evidence="2 3">120613-1</strain>
    </source>
</reference>
<gene>
    <name evidence="2" type="ORF">L873DRAFT_856316</name>
</gene>